<protein>
    <submittedName>
        <fullName evidence="2">Uncharacterized protein</fullName>
    </submittedName>
</protein>
<feature type="region of interest" description="Disordered" evidence="1">
    <location>
        <begin position="1"/>
        <end position="134"/>
    </location>
</feature>
<accession>A0A6J4IRC0</accession>
<feature type="compositionally biased region" description="Basic residues" evidence="1">
    <location>
        <begin position="258"/>
        <end position="270"/>
    </location>
</feature>
<feature type="non-terminal residue" evidence="2">
    <location>
        <position position="270"/>
    </location>
</feature>
<dbReference type="AlphaFoldDB" id="A0A6J4IRC0"/>
<evidence type="ECO:0000256" key="1">
    <source>
        <dbReference type="SAM" id="MobiDB-lite"/>
    </source>
</evidence>
<sequence length="270" mass="29995">VGHDHPFPRIEPPSGGEEGGHPPHGDAAPHLPLRPQGQGPAEALGLRGRGPPPHHARADRRLQGGARRGDDAPGLHRGHARRRLRRPASVPRQACRGSEGDELPPGRRAVRHDRSDGARRQSRRLRQPVHRPRGGVVHRLLDGRAGAAEAPERRGLRHHVPELRPARQAVGPVQLRLSLRRRGGGRADGRWRAHLAVGADRPLHRHDRRGLGVQGRLRRQARAQVRLRRRIEQRPPRVHLADREPDDGRHGGVDGARRIRPAGRRGPRDV</sequence>
<feature type="non-terminal residue" evidence="2">
    <location>
        <position position="1"/>
    </location>
</feature>
<feature type="compositionally biased region" description="Basic and acidic residues" evidence="1">
    <location>
        <begin position="59"/>
        <end position="74"/>
    </location>
</feature>
<reference evidence="2" key="1">
    <citation type="submission" date="2020-02" db="EMBL/GenBank/DDBJ databases">
        <authorList>
            <person name="Meier V. D."/>
        </authorList>
    </citation>
    <scope>NUCLEOTIDE SEQUENCE</scope>
    <source>
        <strain evidence="2">AVDCRST_MAG08</strain>
    </source>
</reference>
<feature type="compositionally biased region" description="Basic and acidic residues" evidence="1">
    <location>
        <begin position="230"/>
        <end position="257"/>
    </location>
</feature>
<proteinExistence type="predicted"/>
<organism evidence="2">
    <name type="scientific">uncultured Acetobacteraceae bacterium</name>
    <dbReference type="NCBI Taxonomy" id="169975"/>
    <lineage>
        <taxon>Bacteria</taxon>
        <taxon>Pseudomonadati</taxon>
        <taxon>Pseudomonadota</taxon>
        <taxon>Alphaproteobacteria</taxon>
        <taxon>Acetobacterales</taxon>
        <taxon>Acetobacteraceae</taxon>
        <taxon>environmental samples</taxon>
    </lineage>
</organism>
<evidence type="ECO:0000313" key="2">
    <source>
        <dbReference type="EMBL" id="CAA9257911.1"/>
    </source>
</evidence>
<feature type="compositionally biased region" description="Basic residues" evidence="1">
    <location>
        <begin position="120"/>
        <end position="133"/>
    </location>
</feature>
<name>A0A6J4IRC0_9PROT</name>
<feature type="compositionally biased region" description="Basic residues" evidence="1">
    <location>
        <begin position="76"/>
        <end position="86"/>
    </location>
</feature>
<gene>
    <name evidence="2" type="ORF">AVDCRST_MAG08-2480</name>
</gene>
<feature type="region of interest" description="Disordered" evidence="1">
    <location>
        <begin position="228"/>
        <end position="270"/>
    </location>
</feature>
<dbReference type="EMBL" id="CADCTG010000186">
    <property type="protein sequence ID" value="CAA9257911.1"/>
    <property type="molecule type" value="Genomic_DNA"/>
</dbReference>